<keyword evidence="6" id="KW-0472">Membrane</keyword>
<evidence type="ECO:0000256" key="6">
    <source>
        <dbReference type="SAM" id="Phobius"/>
    </source>
</evidence>
<evidence type="ECO:0000256" key="5">
    <source>
        <dbReference type="ARBA" id="ARBA00030001"/>
    </source>
</evidence>
<keyword evidence="6" id="KW-0812">Transmembrane</keyword>
<protein>
    <recommendedName>
        <fullName evidence="5">CRISPR type III-B/RAMP module-associated protein Cmr5</fullName>
    </recommendedName>
</protein>
<comment type="subcellular location">
    <subcellularLocation>
        <location evidence="1">Cytoplasm</location>
    </subcellularLocation>
</comment>
<name>A0A5J4QB26_9ZZZZ</name>
<evidence type="ECO:0000256" key="3">
    <source>
        <dbReference type="ARBA" id="ARBA00022490"/>
    </source>
</evidence>
<evidence type="ECO:0000256" key="1">
    <source>
        <dbReference type="ARBA" id="ARBA00004496"/>
    </source>
</evidence>
<keyword evidence="4" id="KW-0051">Antiviral defense</keyword>
<dbReference type="Pfam" id="PF09701">
    <property type="entry name" value="Cas_Cmr5"/>
    <property type="match status" value="1"/>
</dbReference>
<organism evidence="7">
    <name type="scientific">termite gut metagenome</name>
    <dbReference type="NCBI Taxonomy" id="433724"/>
    <lineage>
        <taxon>unclassified sequences</taxon>
        <taxon>metagenomes</taxon>
        <taxon>organismal metagenomes</taxon>
    </lineage>
</organism>
<sequence length="142" mass="16293">MVIVVLQNYMKRMKTINEKLIKYADEALRESSDGILKDGKINETYKGYTAAIGVSIVMIGLRPTLAIYYQDKTKTKASRKEVIEIIAKMLTKQYSDKPIHDAKDLLNKVFAKSNEELKQLQKDIIDCSIALKYVVRTYELVK</sequence>
<comment type="similarity">
    <text evidence="2">Belongs to the CRISPR system Cmr5 family.</text>
</comment>
<dbReference type="InterPro" id="IPR023101">
    <property type="entry name" value="AF1862-like_dom_sf"/>
</dbReference>
<comment type="caution">
    <text evidence="7">The sequence shown here is derived from an EMBL/GenBank/DDBJ whole genome shotgun (WGS) entry which is preliminary data.</text>
</comment>
<dbReference type="EMBL" id="SNRY01004040">
    <property type="protein sequence ID" value="KAA6318935.1"/>
    <property type="molecule type" value="Genomic_DNA"/>
</dbReference>
<keyword evidence="6" id="KW-1133">Transmembrane helix</keyword>
<reference evidence="7" key="1">
    <citation type="submission" date="2019-03" db="EMBL/GenBank/DDBJ databases">
        <title>Single cell metagenomics reveals metabolic interactions within the superorganism composed of flagellate Streblomastix strix and complex community of Bacteroidetes bacteria on its surface.</title>
        <authorList>
            <person name="Treitli S.C."/>
            <person name="Kolisko M."/>
            <person name="Husnik F."/>
            <person name="Keeling P."/>
            <person name="Hampl V."/>
        </authorList>
    </citation>
    <scope>NUCLEOTIDE SEQUENCE</scope>
    <source>
        <strain evidence="7">STM</strain>
    </source>
</reference>
<dbReference type="Gene3D" id="1.10.520.30">
    <property type="entry name" value="AF1862-like domain"/>
    <property type="match status" value="1"/>
</dbReference>
<evidence type="ECO:0000256" key="4">
    <source>
        <dbReference type="ARBA" id="ARBA00023118"/>
    </source>
</evidence>
<dbReference type="GO" id="GO:0005737">
    <property type="term" value="C:cytoplasm"/>
    <property type="evidence" value="ECO:0007669"/>
    <property type="project" value="UniProtKB-SubCell"/>
</dbReference>
<evidence type="ECO:0000256" key="2">
    <source>
        <dbReference type="ARBA" id="ARBA00006161"/>
    </source>
</evidence>
<feature type="transmembrane region" description="Helical" evidence="6">
    <location>
        <begin position="48"/>
        <end position="69"/>
    </location>
</feature>
<dbReference type="AlphaFoldDB" id="A0A5J4QB26"/>
<evidence type="ECO:0000313" key="7">
    <source>
        <dbReference type="EMBL" id="KAA6318935.1"/>
    </source>
</evidence>
<dbReference type="GO" id="GO:0051607">
    <property type="term" value="P:defense response to virus"/>
    <property type="evidence" value="ECO:0007669"/>
    <property type="project" value="UniProtKB-KW"/>
</dbReference>
<dbReference type="InterPro" id="IPR010160">
    <property type="entry name" value="CRISPR-assoc_prot_Cmr5"/>
</dbReference>
<dbReference type="SUPFAM" id="SSF158568">
    <property type="entry name" value="AF1862-like"/>
    <property type="match status" value="1"/>
</dbReference>
<accession>A0A5J4QB26</accession>
<keyword evidence="3" id="KW-0963">Cytoplasm</keyword>
<gene>
    <name evidence="7" type="ORF">EZS27_031113</name>
</gene>
<proteinExistence type="inferred from homology"/>